<evidence type="ECO:0000256" key="6">
    <source>
        <dbReference type="RuleBase" id="RU280814"/>
    </source>
</evidence>
<feature type="transmembrane region" description="Helical" evidence="6">
    <location>
        <begin position="407"/>
        <end position="427"/>
    </location>
</feature>
<keyword evidence="9" id="KW-1185">Reference proteome</keyword>
<evidence type="ECO:0000256" key="3">
    <source>
        <dbReference type="ARBA" id="ARBA00022692"/>
    </source>
</evidence>
<dbReference type="EMBL" id="OU896715">
    <property type="protein sequence ID" value="CAH1183687.1"/>
    <property type="molecule type" value="Genomic_DNA"/>
</dbReference>
<dbReference type="InterPro" id="IPR049452">
    <property type="entry name" value="Anoctamin_TM"/>
</dbReference>
<feature type="transmembrane region" description="Helical" evidence="6">
    <location>
        <begin position="659"/>
        <end position="677"/>
    </location>
</feature>
<organism evidence="8 9">
    <name type="scientific">Phaedon cochleariae</name>
    <name type="common">Mustard beetle</name>
    <dbReference type="NCBI Taxonomy" id="80249"/>
    <lineage>
        <taxon>Eukaryota</taxon>
        <taxon>Metazoa</taxon>
        <taxon>Ecdysozoa</taxon>
        <taxon>Arthropoda</taxon>
        <taxon>Hexapoda</taxon>
        <taxon>Insecta</taxon>
        <taxon>Pterygota</taxon>
        <taxon>Neoptera</taxon>
        <taxon>Endopterygota</taxon>
        <taxon>Coleoptera</taxon>
        <taxon>Polyphaga</taxon>
        <taxon>Cucujiformia</taxon>
        <taxon>Chrysomeloidea</taxon>
        <taxon>Chrysomelidae</taxon>
        <taxon>Chrysomelinae</taxon>
        <taxon>Chrysomelini</taxon>
        <taxon>Phaedon</taxon>
    </lineage>
</organism>
<feature type="transmembrane region" description="Helical" evidence="6">
    <location>
        <begin position="263"/>
        <end position="287"/>
    </location>
</feature>
<feature type="transmembrane region" description="Helical" evidence="6">
    <location>
        <begin position="568"/>
        <end position="591"/>
    </location>
</feature>
<dbReference type="PANTHER" id="PTHR12308:SF74">
    <property type="entry name" value="ANOCTAMIN"/>
    <property type="match status" value="1"/>
</dbReference>
<keyword evidence="4 6" id="KW-1133">Transmembrane helix</keyword>
<dbReference type="PANTHER" id="PTHR12308">
    <property type="entry name" value="ANOCTAMIN"/>
    <property type="match status" value="1"/>
</dbReference>
<feature type="domain" description="Anoctamin transmembrane" evidence="7">
    <location>
        <begin position="253"/>
        <end position="694"/>
    </location>
</feature>
<comment type="subcellular location">
    <subcellularLocation>
        <location evidence="1 6">Membrane</location>
        <topology evidence="1 6">Multi-pass membrane protein</topology>
    </subcellularLocation>
</comment>
<protein>
    <recommendedName>
        <fullName evidence="6">Anoctamin</fullName>
    </recommendedName>
</protein>
<dbReference type="GO" id="GO:0005254">
    <property type="term" value="F:chloride channel activity"/>
    <property type="evidence" value="ECO:0007669"/>
    <property type="project" value="TreeGrafter"/>
</dbReference>
<dbReference type="GO" id="GO:0005886">
    <property type="term" value="C:plasma membrane"/>
    <property type="evidence" value="ECO:0007669"/>
    <property type="project" value="TreeGrafter"/>
</dbReference>
<dbReference type="AlphaFoldDB" id="A0A9P0DUE1"/>
<keyword evidence="5 6" id="KW-0472">Membrane</keyword>
<evidence type="ECO:0000256" key="4">
    <source>
        <dbReference type="ARBA" id="ARBA00022989"/>
    </source>
</evidence>
<dbReference type="InterPro" id="IPR007632">
    <property type="entry name" value="Anoctamin"/>
</dbReference>
<evidence type="ECO:0000256" key="2">
    <source>
        <dbReference type="ARBA" id="ARBA00009671"/>
    </source>
</evidence>
<feature type="transmembrane region" description="Helical" evidence="6">
    <location>
        <begin position="625"/>
        <end position="644"/>
    </location>
</feature>
<evidence type="ECO:0000313" key="8">
    <source>
        <dbReference type="EMBL" id="CAH1183687.1"/>
    </source>
</evidence>
<dbReference type="OrthoDB" id="296386at2759"/>
<feature type="transmembrane region" description="Helical" evidence="6">
    <location>
        <begin position="447"/>
        <end position="466"/>
    </location>
</feature>
<accession>A0A9P0DUE1</accession>
<evidence type="ECO:0000256" key="5">
    <source>
        <dbReference type="ARBA" id="ARBA00023136"/>
    </source>
</evidence>
<proteinExistence type="inferred from homology"/>
<name>A0A9P0DUE1_PHACE</name>
<feature type="transmembrane region" description="Helical" evidence="6">
    <location>
        <begin position="363"/>
        <end position="387"/>
    </location>
</feature>
<feature type="transmembrane region" description="Helical" evidence="6">
    <location>
        <begin position="293"/>
        <end position="311"/>
    </location>
</feature>
<evidence type="ECO:0000259" key="7">
    <source>
        <dbReference type="Pfam" id="PF04547"/>
    </source>
</evidence>
<reference evidence="8" key="1">
    <citation type="submission" date="2022-01" db="EMBL/GenBank/DDBJ databases">
        <authorList>
            <person name="King R."/>
        </authorList>
    </citation>
    <scope>NUCLEOTIDE SEQUENCE</scope>
</reference>
<gene>
    <name evidence="8" type="ORF">PHAECO_LOCUS12711</name>
</gene>
<reference evidence="8" key="2">
    <citation type="submission" date="2022-10" db="EMBL/GenBank/DDBJ databases">
        <authorList>
            <consortium name="ENA_rothamsted_submissions"/>
            <consortium name="culmorum"/>
            <person name="King R."/>
        </authorList>
    </citation>
    <scope>NUCLEOTIDE SEQUENCE</scope>
</reference>
<evidence type="ECO:0000256" key="1">
    <source>
        <dbReference type="ARBA" id="ARBA00004141"/>
    </source>
</evidence>
<dbReference type="Proteomes" id="UP001153737">
    <property type="component" value="Chromosome 9"/>
</dbReference>
<sequence length="728" mass="84524">METKFNVLETRIGDRKSVSSDLNFADGEDDPFISSLWGIHKTLDALRGNMHKRVFDAETIGDDGSDIEDTQLPPTYVVVQLDPKIPKTTLVWLIDKISGKKRDGGGELIVMKQPLNPDDGSILHLSATKMKFLEAAEEMELMKEDRIGVMREFTVASLEDFVPEDMHLDDFLTPSERQTIVKHELDNIRALAEDDHIPGFPTYSLYEGQSIFHVCQKWGIVTKVYPLHDDEAIKRLGKQWYWTVFGKQPFEDIRLYFGESITLYFNFLGFYTYTLAIPVLLGFLQMLVSTETIPFFCIFNVVWVTLVLEIWRRNSNELAFKWGTIGMTSMDEPRPNFKGAMGYDAITGKIQPQSPRYMTYVKMYAVSLPIVFICMLLAFVIMMVSFWVEDYLKQNEEYIQFVSLPSIIYSVVVLIMNIYYRSLATYLTEWENHRTQSQYDRHRVTKLVLFEFVNNFLSLFYIAFIVQDMEMLRSQLQTMLIISQAINNFLETVQPLAVKYYVMKFKIADKPANPNTPRIFREKGSEDNTPLKDLEIPQLLPDDPRIKQAMAEGKMESYEGTYDDYLELFIQFGYVFLFSSVYPIAALWAVFNNVIEMRGDAFKLCRLFQRPFSRRVKDIGAWQRAFEVLGALSILTNCGILYLSPQLRRGAPGVSEVEWILMFVLLEHVLLGVRYILHIAISEKPEWVRVALAKKSYEWKQALKFERSQKNRRLLTRKFKTDHGTHGQ</sequence>
<evidence type="ECO:0000313" key="9">
    <source>
        <dbReference type="Proteomes" id="UP001153737"/>
    </source>
</evidence>
<comment type="similarity">
    <text evidence="2 6">Belongs to the anoctamin family.</text>
</comment>
<dbReference type="Pfam" id="PF04547">
    <property type="entry name" value="Anoctamin"/>
    <property type="match status" value="1"/>
</dbReference>
<keyword evidence="3 6" id="KW-0812">Transmembrane</keyword>